<comment type="caution">
    <text evidence="1">The sequence shown here is derived from an EMBL/GenBank/DDBJ whole genome shotgun (WGS) entry which is preliminary data.</text>
</comment>
<keyword evidence="2" id="KW-1185">Reference proteome</keyword>
<sequence length="18" mass="2212">MFLLLSPLWFPCSFLLQR</sequence>
<name>A0A7J8XAP5_GOSAI</name>
<dbReference type="EMBL" id="JABFAA010000006">
    <property type="protein sequence ID" value="MBA0684341.1"/>
    <property type="molecule type" value="Genomic_DNA"/>
</dbReference>
<proteinExistence type="predicted"/>
<accession>A0A7J8XAP5</accession>
<evidence type="ECO:0000313" key="1">
    <source>
        <dbReference type="EMBL" id="MBA0684341.1"/>
    </source>
</evidence>
<protein>
    <submittedName>
        <fullName evidence="1">Uncharacterized protein</fullName>
    </submittedName>
</protein>
<dbReference type="Proteomes" id="UP000593577">
    <property type="component" value="Unassembled WGS sequence"/>
</dbReference>
<gene>
    <name evidence="1" type="ORF">Goari_025933</name>
</gene>
<reference evidence="1 2" key="1">
    <citation type="journal article" date="2019" name="Genome Biol. Evol.">
        <title>Insights into the evolution of the New World diploid cottons (Gossypium, subgenus Houzingenia) based on genome sequencing.</title>
        <authorList>
            <person name="Grover C.E."/>
            <person name="Arick M.A. 2nd"/>
            <person name="Thrash A."/>
            <person name="Conover J.L."/>
            <person name="Sanders W.S."/>
            <person name="Peterson D.G."/>
            <person name="Frelichowski J.E."/>
            <person name="Scheffler J.A."/>
            <person name="Scheffler B.E."/>
            <person name="Wendel J.F."/>
        </authorList>
    </citation>
    <scope>NUCLEOTIDE SEQUENCE [LARGE SCALE GENOMIC DNA]</scope>
    <source>
        <strain evidence="1">185</strain>
        <tissue evidence="1">Leaf</tissue>
    </source>
</reference>
<dbReference type="AlphaFoldDB" id="A0A7J8XAP5"/>
<organism evidence="1 2">
    <name type="scientific">Gossypium aridum</name>
    <name type="common">American cotton</name>
    <name type="synonym">Erioxylum aridum</name>
    <dbReference type="NCBI Taxonomy" id="34290"/>
    <lineage>
        <taxon>Eukaryota</taxon>
        <taxon>Viridiplantae</taxon>
        <taxon>Streptophyta</taxon>
        <taxon>Embryophyta</taxon>
        <taxon>Tracheophyta</taxon>
        <taxon>Spermatophyta</taxon>
        <taxon>Magnoliopsida</taxon>
        <taxon>eudicotyledons</taxon>
        <taxon>Gunneridae</taxon>
        <taxon>Pentapetalae</taxon>
        <taxon>rosids</taxon>
        <taxon>malvids</taxon>
        <taxon>Malvales</taxon>
        <taxon>Malvaceae</taxon>
        <taxon>Malvoideae</taxon>
        <taxon>Gossypium</taxon>
    </lineage>
</organism>
<evidence type="ECO:0000313" key="2">
    <source>
        <dbReference type="Proteomes" id="UP000593577"/>
    </source>
</evidence>